<dbReference type="InterPro" id="IPR007497">
    <property type="entry name" value="SIMPL/DUF541"/>
</dbReference>
<evidence type="ECO:0000313" key="2">
    <source>
        <dbReference type="EMBL" id="TGX44504.1"/>
    </source>
</evidence>
<dbReference type="Pfam" id="PF04402">
    <property type="entry name" value="SIMPL"/>
    <property type="match status" value="1"/>
</dbReference>
<protein>
    <submittedName>
        <fullName evidence="2">DUF541 domain-containing protein</fullName>
    </submittedName>
</protein>
<dbReference type="OrthoDB" id="7556256at2"/>
<dbReference type="EMBL" id="SRXU01000002">
    <property type="protein sequence ID" value="TGX44504.1"/>
    <property type="molecule type" value="Genomic_DNA"/>
</dbReference>
<sequence>MKKTAFALALLAAPIAAQAQTTATGPVSVEIVSTGQVQVPAQRYRLSVTLTAKGKDDAAAGAALAANHARLVQALAAANVREAQPDTSTTNSLMSLFMSFAPGKSKPSFSLDTVEEDSNDTPQSTATEKLVFDAPTRAAVDGARAPIEANGGKLEDDVLPLLTDYVGPTRQAKAAAIKKAQGEADAYAATLGLKRSAITKVSEKQDPTAGALALIGELVSIVVPKKEGGVDQVTVNASLVVEFQLSR</sequence>
<accession>A0A4S1WMJ8</accession>
<evidence type="ECO:0000256" key="1">
    <source>
        <dbReference type="SAM" id="SignalP"/>
    </source>
</evidence>
<proteinExistence type="predicted"/>
<keyword evidence="3" id="KW-1185">Reference proteome</keyword>
<gene>
    <name evidence="2" type="ORF">E5A74_06920</name>
</gene>
<feature type="signal peptide" evidence="1">
    <location>
        <begin position="1"/>
        <end position="19"/>
    </location>
</feature>
<keyword evidence="1" id="KW-0732">Signal</keyword>
<evidence type="ECO:0000313" key="3">
    <source>
        <dbReference type="Proteomes" id="UP000309848"/>
    </source>
</evidence>
<feature type="chain" id="PRO_5020706881" evidence="1">
    <location>
        <begin position="20"/>
        <end position="247"/>
    </location>
</feature>
<reference evidence="2 3" key="1">
    <citation type="submission" date="2019-04" db="EMBL/GenBank/DDBJ databases">
        <title>Sphingomonas psychrotolerans sp. nov., isolated from soil in the Tianshan Mountains, Xinjiang, China.</title>
        <authorList>
            <person name="Luo Y."/>
            <person name="Sheng H."/>
        </authorList>
    </citation>
    <scope>NUCLEOTIDE SEQUENCE [LARGE SCALE GENOMIC DNA]</scope>
    <source>
        <strain evidence="2 3">KIS18-15</strain>
    </source>
</reference>
<dbReference type="Proteomes" id="UP000309848">
    <property type="component" value="Unassembled WGS sequence"/>
</dbReference>
<dbReference type="AlphaFoldDB" id="A0A4S1WMJ8"/>
<name>A0A4S1WMJ8_9SPHN</name>
<organism evidence="2 3">
    <name type="scientific">Sphingomonas naasensis</name>
    <dbReference type="NCBI Taxonomy" id="1344951"/>
    <lineage>
        <taxon>Bacteria</taxon>
        <taxon>Pseudomonadati</taxon>
        <taxon>Pseudomonadota</taxon>
        <taxon>Alphaproteobacteria</taxon>
        <taxon>Sphingomonadales</taxon>
        <taxon>Sphingomonadaceae</taxon>
        <taxon>Sphingomonas</taxon>
    </lineage>
</organism>
<comment type="caution">
    <text evidence="2">The sequence shown here is derived from an EMBL/GenBank/DDBJ whole genome shotgun (WGS) entry which is preliminary data.</text>
</comment>
<dbReference type="RefSeq" id="WP_135983519.1">
    <property type="nucleotide sequence ID" value="NZ_JAASQM010000002.1"/>
</dbReference>